<dbReference type="AlphaFoldDB" id="A0A1Y2D4B5"/>
<dbReference type="EMBL" id="MCOG01000088">
    <property type="protein sequence ID" value="ORY54121.1"/>
    <property type="molecule type" value="Genomic_DNA"/>
</dbReference>
<evidence type="ECO:0000256" key="1">
    <source>
        <dbReference type="SAM" id="MobiDB-lite"/>
    </source>
</evidence>
<gene>
    <name evidence="2" type="ORF">LY90DRAFT_670209</name>
</gene>
<accession>A0A1Y2D4B5</accession>
<feature type="region of interest" description="Disordered" evidence="1">
    <location>
        <begin position="319"/>
        <end position="347"/>
    </location>
</feature>
<dbReference type="Proteomes" id="UP000193920">
    <property type="component" value="Unassembled WGS sequence"/>
</dbReference>
<feature type="compositionally biased region" description="Basic and acidic residues" evidence="1">
    <location>
        <begin position="143"/>
        <end position="154"/>
    </location>
</feature>
<sequence length="475" mass="54849">MEIMKSLSTLSQIENDFFDMEGYVYEKKKMFEMIKNRNRSKLNLENPDTEVTLPLPLQYRQCEKNILRNYVFKTKNNEIFELAPIKQKVMLKKRQSTEKNLLLHNDVTDENYCTNTICLQEDEFNIDEMDNYSQNREEEEEKEKEKEKEEREAEREGEEESNEKHIQNREESNLTAVNNYLGEYLGDFDDITFTKRGSSLNFQNLQSYDSSLLDVVPVTQGTSLHRRIHSNPTMNRSDQHQNKHIKKNSISSFIQKPTSNLIKRVRSFIHNSDEDVSGSNATIVYNHSPSLYTTTSTINVTSMESKNKGSMKKLFKSLSKVSKNTSKEKSHHKSKSDEILTNRNSTKNSNSTFFINRNFSLSSLRLKGSKSNISLQNNNEPQPPQNNDNNVKSVNVNATTINTPNNTINESRPLNRRGSLTQTVMRKIINLPKLSKLGSIKAIEDGKLSARSEMNLSYEKNSHSIGKVFTFHKNK</sequence>
<evidence type="ECO:0000313" key="2">
    <source>
        <dbReference type="EMBL" id="ORY54121.1"/>
    </source>
</evidence>
<dbReference type="OrthoDB" id="2157338at2759"/>
<proteinExistence type="predicted"/>
<feature type="compositionally biased region" description="Basic and acidic residues" evidence="1">
    <location>
        <begin position="162"/>
        <end position="171"/>
    </location>
</feature>
<feature type="region of interest" description="Disordered" evidence="1">
    <location>
        <begin position="372"/>
        <end position="392"/>
    </location>
</feature>
<keyword evidence="3" id="KW-1185">Reference proteome</keyword>
<evidence type="ECO:0000313" key="3">
    <source>
        <dbReference type="Proteomes" id="UP000193920"/>
    </source>
</evidence>
<organism evidence="2 3">
    <name type="scientific">Neocallimastix californiae</name>
    <dbReference type="NCBI Taxonomy" id="1754190"/>
    <lineage>
        <taxon>Eukaryota</taxon>
        <taxon>Fungi</taxon>
        <taxon>Fungi incertae sedis</taxon>
        <taxon>Chytridiomycota</taxon>
        <taxon>Chytridiomycota incertae sedis</taxon>
        <taxon>Neocallimastigomycetes</taxon>
        <taxon>Neocallimastigales</taxon>
        <taxon>Neocallimastigaceae</taxon>
        <taxon>Neocallimastix</taxon>
    </lineage>
</organism>
<name>A0A1Y2D4B5_9FUNG</name>
<protein>
    <submittedName>
        <fullName evidence="2">Uncharacterized protein</fullName>
    </submittedName>
</protein>
<comment type="caution">
    <text evidence="2">The sequence shown here is derived from an EMBL/GenBank/DDBJ whole genome shotgun (WGS) entry which is preliminary data.</text>
</comment>
<reference evidence="2 3" key="1">
    <citation type="submission" date="2016-08" db="EMBL/GenBank/DDBJ databases">
        <title>A Parts List for Fungal Cellulosomes Revealed by Comparative Genomics.</title>
        <authorList>
            <consortium name="DOE Joint Genome Institute"/>
            <person name="Haitjema C.H."/>
            <person name="Gilmore S.P."/>
            <person name="Henske J.K."/>
            <person name="Solomon K.V."/>
            <person name="De Groot R."/>
            <person name="Kuo A."/>
            <person name="Mondo S.J."/>
            <person name="Salamov A.A."/>
            <person name="Labutti K."/>
            <person name="Zhao Z."/>
            <person name="Chiniquy J."/>
            <person name="Barry K."/>
            <person name="Brewer H.M."/>
            <person name="Purvine S.O."/>
            <person name="Wright A.T."/>
            <person name="Boxma B."/>
            <person name="Van Alen T."/>
            <person name="Hackstein J.H."/>
            <person name="Baker S.E."/>
            <person name="Grigoriev I.V."/>
            <person name="O'Malley M.A."/>
        </authorList>
    </citation>
    <scope>NUCLEOTIDE SEQUENCE [LARGE SCALE GENOMIC DNA]</scope>
    <source>
        <strain evidence="2 3">G1</strain>
    </source>
</reference>
<feature type="region of interest" description="Disordered" evidence="1">
    <location>
        <begin position="132"/>
        <end position="171"/>
    </location>
</feature>